<dbReference type="EMBL" id="JACHIN010000003">
    <property type="protein sequence ID" value="MBB5077413.1"/>
    <property type="molecule type" value="Genomic_DNA"/>
</dbReference>
<sequence>MDLERVKTEVSSLVGAGSPGIAVAVYKDGAAIMTAVGGAACVEFGVPVDERTRFDIASASKQFTAACVLLLERDGKLALDDDVRTHIPELSLDTPVTLRQCLHHTGGLPEWYALQPLTGIPLAEMTEQRLLDMVKDVRRTTFPPGTDFSYSNTGYVLAAIVVGRVSGTSLAAFARERIFTPLGMDDALFRDDASLPLDRLAYGYATARGEPRRADTEESAVGDGGLVTSVSGLAPWFGFLADGRVLGADLRARLLERGVLADGTALPYALGIYHGADGGFGHAGGMHGYLSNLWFLPEEGVGIAILSNQTAINPVRLTGRLLGLLLDREPPAVPGPGTLAPPAEPYWHDPVTEATLTLTGTESGLEVKGGGTFTARRDGRWHGTGDAEGSWLEVDGGRLLSGSDHPARGPVVFYPAGAPGQAPPPDGVFRSAELGVEASLRDGAVRVGRTLAEPLTPAPGGVWEAGPFTLRLHEGELLLSGGGLRRMRFLPVRD</sequence>
<dbReference type="PANTHER" id="PTHR46825">
    <property type="entry name" value="D-ALANYL-D-ALANINE-CARBOXYPEPTIDASE/ENDOPEPTIDASE AMPH"/>
    <property type="match status" value="1"/>
</dbReference>
<proteinExistence type="predicted"/>
<organism evidence="2 3">
    <name type="scientific">Nonomuraea endophytica</name>
    <dbReference type="NCBI Taxonomy" id="714136"/>
    <lineage>
        <taxon>Bacteria</taxon>
        <taxon>Bacillati</taxon>
        <taxon>Actinomycetota</taxon>
        <taxon>Actinomycetes</taxon>
        <taxon>Streptosporangiales</taxon>
        <taxon>Streptosporangiaceae</taxon>
        <taxon>Nonomuraea</taxon>
    </lineage>
</organism>
<dbReference type="InterPro" id="IPR001466">
    <property type="entry name" value="Beta-lactam-related"/>
</dbReference>
<protein>
    <submittedName>
        <fullName evidence="2">CubicO group peptidase (Beta-lactamase class C family)</fullName>
    </submittedName>
</protein>
<gene>
    <name evidence="2" type="ORF">HNR40_002886</name>
</gene>
<dbReference type="PANTHER" id="PTHR46825:SF9">
    <property type="entry name" value="BETA-LACTAMASE-RELATED DOMAIN-CONTAINING PROTEIN"/>
    <property type="match status" value="1"/>
</dbReference>
<reference evidence="2 3" key="1">
    <citation type="submission" date="2020-08" db="EMBL/GenBank/DDBJ databases">
        <title>Genomic Encyclopedia of Type Strains, Phase IV (KMG-IV): sequencing the most valuable type-strain genomes for metagenomic binning, comparative biology and taxonomic classification.</title>
        <authorList>
            <person name="Goeker M."/>
        </authorList>
    </citation>
    <scope>NUCLEOTIDE SEQUENCE [LARGE SCALE GENOMIC DNA]</scope>
    <source>
        <strain evidence="2 3">DSM 45385</strain>
    </source>
</reference>
<dbReference type="RefSeq" id="WP_184961204.1">
    <property type="nucleotide sequence ID" value="NZ_JACHIN010000003.1"/>
</dbReference>
<name>A0A7W8A0R3_9ACTN</name>
<dbReference type="SUPFAM" id="SSF56601">
    <property type="entry name" value="beta-lactamase/transpeptidase-like"/>
    <property type="match status" value="1"/>
</dbReference>
<feature type="domain" description="Beta-lactamase-related" evidence="1">
    <location>
        <begin position="16"/>
        <end position="317"/>
    </location>
</feature>
<dbReference type="InterPro" id="IPR012338">
    <property type="entry name" value="Beta-lactam/transpept-like"/>
</dbReference>
<dbReference type="AlphaFoldDB" id="A0A7W8A0R3"/>
<evidence type="ECO:0000313" key="2">
    <source>
        <dbReference type="EMBL" id="MBB5077413.1"/>
    </source>
</evidence>
<dbReference type="Gene3D" id="3.40.710.10">
    <property type="entry name" value="DD-peptidase/beta-lactamase superfamily"/>
    <property type="match status" value="1"/>
</dbReference>
<dbReference type="Proteomes" id="UP000568380">
    <property type="component" value="Unassembled WGS sequence"/>
</dbReference>
<comment type="caution">
    <text evidence="2">The sequence shown here is derived from an EMBL/GenBank/DDBJ whole genome shotgun (WGS) entry which is preliminary data.</text>
</comment>
<evidence type="ECO:0000259" key="1">
    <source>
        <dbReference type="Pfam" id="PF00144"/>
    </source>
</evidence>
<dbReference type="InterPro" id="IPR050491">
    <property type="entry name" value="AmpC-like"/>
</dbReference>
<keyword evidence="3" id="KW-1185">Reference proteome</keyword>
<dbReference type="Pfam" id="PF00144">
    <property type="entry name" value="Beta-lactamase"/>
    <property type="match status" value="1"/>
</dbReference>
<evidence type="ECO:0000313" key="3">
    <source>
        <dbReference type="Proteomes" id="UP000568380"/>
    </source>
</evidence>
<accession>A0A7W8A0R3</accession>